<evidence type="ECO:0000313" key="2">
    <source>
        <dbReference type="Proteomes" id="UP001231736"/>
    </source>
</evidence>
<dbReference type="EMBL" id="JASAYT010000017">
    <property type="protein sequence ID" value="MDP8175046.1"/>
    <property type="molecule type" value="Genomic_DNA"/>
</dbReference>
<name>A0AAJ6NDZ4_9PAST</name>
<proteinExistence type="predicted"/>
<protein>
    <submittedName>
        <fullName evidence="1">Uncharacterized protein</fullName>
    </submittedName>
</protein>
<reference evidence="1" key="1">
    <citation type="journal article" date="2023" name="Front. Microbiol.">
        <title>Phylogeography and host specificity of Pasteurellaceae pathogenic to sea-farmed fish in the north-east Atlantic.</title>
        <authorList>
            <person name="Gulla S."/>
            <person name="Colquhoun D.J."/>
            <person name="Olsen A.B."/>
            <person name="Spilsberg B."/>
            <person name="Lagesen K."/>
            <person name="Aakesson C.P."/>
            <person name="Strom S."/>
            <person name="Manji F."/>
            <person name="Birkbeck T.H."/>
            <person name="Nilsen H.K."/>
        </authorList>
    </citation>
    <scope>NUCLEOTIDE SEQUENCE</scope>
    <source>
        <strain evidence="1">98B1</strain>
    </source>
</reference>
<gene>
    <name evidence="1" type="ORF">QJU97_06210</name>
</gene>
<organism evidence="1 2">
    <name type="scientific">Phocoenobacter skyensis</name>
    <dbReference type="NCBI Taxonomy" id="97481"/>
    <lineage>
        <taxon>Bacteria</taxon>
        <taxon>Pseudomonadati</taxon>
        <taxon>Pseudomonadota</taxon>
        <taxon>Gammaproteobacteria</taxon>
        <taxon>Pasteurellales</taxon>
        <taxon>Pasteurellaceae</taxon>
        <taxon>Phocoenobacter</taxon>
    </lineage>
</organism>
<comment type="caution">
    <text evidence="1">The sequence shown here is derived from an EMBL/GenBank/DDBJ whole genome shotgun (WGS) entry which is preliminary data.</text>
</comment>
<dbReference type="Proteomes" id="UP001231736">
    <property type="component" value="Unassembled WGS sequence"/>
</dbReference>
<accession>A0AAJ6NDZ4</accession>
<dbReference type="RefSeq" id="WP_306375669.1">
    <property type="nucleotide sequence ID" value="NZ_JASAYT010000017.1"/>
</dbReference>
<evidence type="ECO:0000313" key="1">
    <source>
        <dbReference type="EMBL" id="MDP8175046.1"/>
    </source>
</evidence>
<sequence length="99" mass="11744">MRRKCGVISLFFLIGAITFIFYKDKNNLENSVWKYCGNGKGDIADVLDFRKQNYFIIKNNSIYVKETLIGMIDRVEYYYIERRLFVESLAGDIGRYCER</sequence>
<dbReference type="AlphaFoldDB" id="A0AAJ6NDZ4"/>